<dbReference type="InterPro" id="IPR023196">
    <property type="entry name" value="Phosducin_N_dom_sf"/>
</dbReference>
<dbReference type="Gene3D" id="1.10.168.10">
    <property type="entry name" value="Phosducin, domain 2"/>
    <property type="match status" value="1"/>
</dbReference>
<gene>
    <name evidence="4" type="ORF">BB560_000989</name>
</gene>
<dbReference type="SUPFAM" id="SSF52833">
    <property type="entry name" value="Thioredoxin-like"/>
    <property type="match status" value="1"/>
</dbReference>
<accession>A0A2T9ZIV1</accession>
<dbReference type="PANTHER" id="PTHR46052">
    <property type="entry name" value="PHOSDUCIN-LIKE PROTEIN"/>
    <property type="match status" value="1"/>
</dbReference>
<dbReference type="InterPro" id="IPR051499">
    <property type="entry name" value="Phosducin-like_reg"/>
</dbReference>
<protein>
    <recommendedName>
        <fullName evidence="3">Phosducin domain-containing protein</fullName>
    </recommendedName>
</protein>
<dbReference type="EMBL" id="MBFS01000114">
    <property type="protein sequence ID" value="PVV04511.1"/>
    <property type="molecule type" value="Genomic_DNA"/>
</dbReference>
<evidence type="ECO:0000313" key="4">
    <source>
        <dbReference type="EMBL" id="PVV04511.1"/>
    </source>
</evidence>
<sequence length="269" mass="30942">MEVDNARDFSIDSTSDYDSAESQELITPKETSANHAPIYRDYGPQTGPKGVIADYKHSKTVQYEAHLDKLAEKKRFINTYYGSKQSNPVRTMWQKEEPTELSSIASERKSMDSCPISDFEIDKDLDEIDSEEERILNEYKKEKLLKLQGVSENTPKSLLVEMSAVKYAEYVDSLASKDVYIVVLLHFKDYPVSERFKTMLEKLVVKYPQHKFIKVDAKECGFDDYQVMPILLVYLHGKLIGNHVRASSMLESFSKFDEKMIDSVFISVL</sequence>
<dbReference type="AlphaFoldDB" id="A0A2T9ZIV1"/>
<feature type="compositionally biased region" description="Basic and acidic residues" evidence="2">
    <location>
        <begin position="1"/>
        <end position="10"/>
    </location>
</feature>
<feature type="compositionally biased region" description="Polar residues" evidence="2">
    <location>
        <begin position="11"/>
        <end position="34"/>
    </location>
</feature>
<organism evidence="4 5">
    <name type="scientific">Smittium megazygosporum</name>
    <dbReference type="NCBI Taxonomy" id="133381"/>
    <lineage>
        <taxon>Eukaryota</taxon>
        <taxon>Fungi</taxon>
        <taxon>Fungi incertae sedis</taxon>
        <taxon>Zoopagomycota</taxon>
        <taxon>Kickxellomycotina</taxon>
        <taxon>Harpellomycetes</taxon>
        <taxon>Harpellales</taxon>
        <taxon>Legeriomycetaceae</taxon>
        <taxon>Smittium</taxon>
    </lineage>
</organism>
<evidence type="ECO:0000313" key="5">
    <source>
        <dbReference type="Proteomes" id="UP000245609"/>
    </source>
</evidence>
<dbReference type="Proteomes" id="UP000245609">
    <property type="component" value="Unassembled WGS sequence"/>
</dbReference>
<proteinExistence type="inferred from homology"/>
<feature type="domain" description="Phosducin" evidence="3">
    <location>
        <begin position="44"/>
        <end position="250"/>
    </location>
</feature>
<comment type="similarity">
    <text evidence="1">Belongs to the phosducin family.</text>
</comment>
<name>A0A2T9ZIV1_9FUNG</name>
<reference evidence="4 5" key="1">
    <citation type="journal article" date="2018" name="MBio">
        <title>Comparative Genomics Reveals the Core Gene Toolbox for the Fungus-Insect Symbiosis.</title>
        <authorList>
            <person name="Wang Y."/>
            <person name="Stata M."/>
            <person name="Wang W."/>
            <person name="Stajich J.E."/>
            <person name="White M.M."/>
            <person name="Moncalvo J.M."/>
        </authorList>
    </citation>
    <scope>NUCLEOTIDE SEQUENCE [LARGE SCALE GENOMIC DNA]</scope>
    <source>
        <strain evidence="4 5">SC-DP-2</strain>
    </source>
</reference>
<dbReference type="Pfam" id="PF02114">
    <property type="entry name" value="Phosducin"/>
    <property type="match status" value="1"/>
</dbReference>
<evidence type="ECO:0000256" key="2">
    <source>
        <dbReference type="SAM" id="MobiDB-lite"/>
    </source>
</evidence>
<dbReference type="InterPro" id="IPR036249">
    <property type="entry name" value="Thioredoxin-like_sf"/>
</dbReference>
<dbReference type="PANTHER" id="PTHR46052:SF1">
    <property type="entry name" value="PHOSDUCIN-LIKE PROTEIN"/>
    <property type="match status" value="1"/>
</dbReference>
<keyword evidence="5" id="KW-1185">Reference proteome</keyword>
<dbReference type="STRING" id="133381.A0A2T9ZIV1"/>
<feature type="region of interest" description="Disordered" evidence="2">
    <location>
        <begin position="1"/>
        <end position="46"/>
    </location>
</feature>
<evidence type="ECO:0000259" key="3">
    <source>
        <dbReference type="Pfam" id="PF02114"/>
    </source>
</evidence>
<dbReference type="Gene3D" id="3.40.30.10">
    <property type="entry name" value="Glutaredoxin"/>
    <property type="match status" value="1"/>
</dbReference>
<dbReference type="InterPro" id="IPR024253">
    <property type="entry name" value="Phosducin_thioredoxin-like_dom"/>
</dbReference>
<dbReference type="OrthoDB" id="70588at2759"/>
<comment type="caution">
    <text evidence="4">The sequence shown here is derived from an EMBL/GenBank/DDBJ whole genome shotgun (WGS) entry which is preliminary data.</text>
</comment>
<evidence type="ECO:0000256" key="1">
    <source>
        <dbReference type="ARBA" id="ARBA00009686"/>
    </source>
</evidence>